<gene>
    <name evidence="3" type="ORF">JZM24_02705</name>
</gene>
<name>A0ABS5Y8K7_9GAMM</name>
<dbReference type="PANTHER" id="PTHR13799:SF14">
    <property type="entry name" value="GTP CYCLOHYDROLASE 1 TYPE 2 HOMOLOG"/>
    <property type="match status" value="1"/>
</dbReference>
<keyword evidence="2" id="KW-0479">Metal-binding</keyword>
<evidence type="ECO:0000256" key="2">
    <source>
        <dbReference type="ARBA" id="ARBA00022723"/>
    </source>
</evidence>
<evidence type="ECO:0000256" key="1">
    <source>
        <dbReference type="ARBA" id="ARBA00006964"/>
    </source>
</evidence>
<dbReference type="EMBL" id="JAFJYC010000001">
    <property type="protein sequence ID" value="MBT9431335.1"/>
    <property type="molecule type" value="Genomic_DNA"/>
</dbReference>
<dbReference type="NCBIfam" id="NF008064">
    <property type="entry name" value="PRK10799.1"/>
    <property type="match status" value="1"/>
</dbReference>
<reference evidence="3 4" key="1">
    <citation type="journal article" date="2021" name="Genome Biol. Evol.">
        <title>The evolution of interdependence in a four-way mealybug symbiosis.</title>
        <authorList>
            <person name="Garber A.I."/>
            <person name="Kupper M."/>
            <person name="Laetsch D.R."/>
            <person name="Weldon S.R."/>
            <person name="Ladinsky M.S."/>
            <person name="Bjorkman P.J."/>
            <person name="McCutcheon J.P."/>
        </authorList>
    </citation>
    <scope>NUCLEOTIDE SEQUENCE [LARGE SCALE GENOMIC DNA]</scope>
    <source>
        <strain evidence="3">SOD</strain>
    </source>
</reference>
<proteinExistence type="inferred from homology"/>
<evidence type="ECO:0000313" key="4">
    <source>
        <dbReference type="Proteomes" id="UP000811282"/>
    </source>
</evidence>
<dbReference type="InterPro" id="IPR036069">
    <property type="entry name" value="DUF34/NIF3_sf"/>
</dbReference>
<sequence length="247" mass="26680">MRNTELEYIINQKLNSNAVEDYAPNGLQVEGRQEVQRIVTGVTACQALLDSALAHGADAAIVHHGYFWKNEAPVIDGMKRRRLKTLLANDINLYAWHLPLDAHPVLGNNAQLAAALDIRVTGALEPLLPQGELATPLSGDALRRRLEQTLGRSVLHCGDGGPAQISRLAWCTGGGQGFIEQAAQAGVDAFITGEVSEQTIHVAREQGLHFYAGGHHATERGGICALGEWLAQQYDLDVTFIDIPNPA</sequence>
<dbReference type="InterPro" id="IPR002678">
    <property type="entry name" value="DUF34/NIF3"/>
</dbReference>
<dbReference type="Proteomes" id="UP000811282">
    <property type="component" value="Unassembled WGS sequence"/>
</dbReference>
<dbReference type="PANTHER" id="PTHR13799">
    <property type="entry name" value="NGG1 INTERACTING FACTOR 3"/>
    <property type="match status" value="1"/>
</dbReference>
<keyword evidence="4" id="KW-1185">Reference proteome</keyword>
<comment type="caution">
    <text evidence="3">The sequence shown here is derived from an EMBL/GenBank/DDBJ whole genome shotgun (WGS) entry which is preliminary data.</text>
</comment>
<dbReference type="Pfam" id="PF01784">
    <property type="entry name" value="DUF34_NIF3"/>
    <property type="match status" value="1"/>
</dbReference>
<accession>A0ABS5Y8K7</accession>
<dbReference type="NCBIfam" id="TIGR00486">
    <property type="entry name" value="YbgI_SA1388"/>
    <property type="match status" value="1"/>
</dbReference>
<evidence type="ECO:0000313" key="3">
    <source>
        <dbReference type="EMBL" id="MBT9431335.1"/>
    </source>
</evidence>
<organism evidence="3 4">
    <name type="scientific">Candidatus Sodalis endolongispinus</name>
    <dbReference type="NCBI Taxonomy" id="2812662"/>
    <lineage>
        <taxon>Bacteria</taxon>
        <taxon>Pseudomonadati</taxon>
        <taxon>Pseudomonadota</taxon>
        <taxon>Gammaproteobacteria</taxon>
        <taxon>Enterobacterales</taxon>
        <taxon>Bruguierivoracaceae</taxon>
        <taxon>Sodalis</taxon>
    </lineage>
</organism>
<comment type="similarity">
    <text evidence="1">Belongs to the GTP cyclohydrolase I type 2/NIF3 family.</text>
</comment>
<protein>
    <submittedName>
        <fullName evidence="3">Type 2 GTP cyclohydrolase I</fullName>
    </submittedName>
</protein>
<dbReference type="RefSeq" id="WP_215668474.1">
    <property type="nucleotide sequence ID" value="NZ_JAFJYC010000001.1"/>
</dbReference>
<dbReference type="SUPFAM" id="SSF102705">
    <property type="entry name" value="NIF3 (NGG1p interacting factor 3)-like"/>
    <property type="match status" value="1"/>
</dbReference>
<dbReference type="Gene3D" id="3.40.1390.30">
    <property type="entry name" value="NIF3 (NGG1p interacting factor 3)-like"/>
    <property type="match status" value="2"/>
</dbReference>